<dbReference type="InterPro" id="IPR028939">
    <property type="entry name" value="P5C_Rdtase_cat_N"/>
</dbReference>
<protein>
    <submittedName>
        <fullName evidence="5">NAD(P)-binding domain-containing protein</fullName>
    </submittedName>
</protein>
<gene>
    <name evidence="5" type="ORF">ABJI51_22300</name>
</gene>
<name>A0ABV0LHP6_9PSEU</name>
<organism evidence="5 6">
    <name type="scientific">Amycolatopsis melonis</name>
    <dbReference type="NCBI Taxonomy" id="3156488"/>
    <lineage>
        <taxon>Bacteria</taxon>
        <taxon>Bacillati</taxon>
        <taxon>Actinomycetota</taxon>
        <taxon>Actinomycetes</taxon>
        <taxon>Pseudonocardiales</taxon>
        <taxon>Pseudonocardiaceae</taxon>
        <taxon>Amycolatopsis</taxon>
    </lineage>
</organism>
<feature type="domain" description="Pyrroline-5-carboxylate reductase catalytic N-terminal" evidence="4">
    <location>
        <begin position="11"/>
        <end position="78"/>
    </location>
</feature>
<dbReference type="PANTHER" id="PTHR11645:SF0">
    <property type="entry name" value="PYRROLINE-5-CARBOXYLATE REDUCTASE 3"/>
    <property type="match status" value="1"/>
</dbReference>
<dbReference type="SUPFAM" id="SSF51735">
    <property type="entry name" value="NAD(P)-binding Rossmann-fold domains"/>
    <property type="match status" value="1"/>
</dbReference>
<evidence type="ECO:0000259" key="4">
    <source>
        <dbReference type="Pfam" id="PF03807"/>
    </source>
</evidence>
<reference evidence="5 6" key="1">
    <citation type="submission" date="2024-05" db="EMBL/GenBank/DDBJ databases">
        <authorList>
            <person name="Zhao H."/>
            <person name="Xu Y."/>
            <person name="Lin S."/>
            <person name="Spain J.C."/>
            <person name="Zhou N.-Y."/>
        </authorList>
    </citation>
    <scope>NUCLEOTIDE SEQUENCE [LARGE SCALE GENOMIC DNA]</scope>
    <source>
        <strain evidence="5 6">NEAU-NG30</strain>
    </source>
</reference>
<dbReference type="EMBL" id="JBDZYD010000008">
    <property type="protein sequence ID" value="MEQ0561823.1"/>
    <property type="molecule type" value="Genomic_DNA"/>
</dbReference>
<evidence type="ECO:0000313" key="6">
    <source>
        <dbReference type="Proteomes" id="UP001440984"/>
    </source>
</evidence>
<keyword evidence="6" id="KW-1185">Reference proteome</keyword>
<keyword evidence="2" id="KW-0560">Oxidoreductase</keyword>
<dbReference type="Pfam" id="PF03807">
    <property type="entry name" value="F420_oxidored"/>
    <property type="match status" value="1"/>
</dbReference>
<evidence type="ECO:0000256" key="1">
    <source>
        <dbReference type="ARBA" id="ARBA00005525"/>
    </source>
</evidence>
<evidence type="ECO:0000313" key="5">
    <source>
        <dbReference type="EMBL" id="MEQ0561823.1"/>
    </source>
</evidence>
<proteinExistence type="inferred from homology"/>
<comment type="similarity">
    <text evidence="1">Belongs to the pyrroline-5-carboxylate reductase family.</text>
</comment>
<dbReference type="Gene3D" id="3.40.50.720">
    <property type="entry name" value="NAD(P)-binding Rossmann-like Domain"/>
    <property type="match status" value="1"/>
</dbReference>
<evidence type="ECO:0000256" key="2">
    <source>
        <dbReference type="ARBA" id="ARBA00023002"/>
    </source>
</evidence>
<comment type="caution">
    <text evidence="5">The sequence shown here is derived from an EMBL/GenBank/DDBJ whole genome shotgun (WGS) entry which is preliminary data.</text>
</comment>
<dbReference type="InterPro" id="IPR036291">
    <property type="entry name" value="NAD(P)-bd_dom_sf"/>
</dbReference>
<dbReference type="PANTHER" id="PTHR11645">
    <property type="entry name" value="PYRROLINE-5-CARBOXYLATE REDUCTASE"/>
    <property type="match status" value="1"/>
</dbReference>
<feature type="region of interest" description="Disordered" evidence="3">
    <location>
        <begin position="102"/>
        <end position="122"/>
    </location>
</feature>
<accession>A0ABV0LHP6</accession>
<dbReference type="RefSeq" id="WP_348953187.1">
    <property type="nucleotide sequence ID" value="NZ_JBDZYD010000008.1"/>
</dbReference>
<sequence length="122" mass="13447">MKRIGEGEQPEVFLSPRSARTAAELAERHENVRVCESNQAVVDRSDLVIIAVRRHGYREALEGLRVDAGKIVVNVMAGVGHDELRATLGTEAPLVRAIPRSSHGWAECSRSRTRRPSPSSPR</sequence>
<dbReference type="Proteomes" id="UP001440984">
    <property type="component" value="Unassembled WGS sequence"/>
</dbReference>
<evidence type="ECO:0000256" key="3">
    <source>
        <dbReference type="SAM" id="MobiDB-lite"/>
    </source>
</evidence>